<keyword evidence="2 5" id="KW-0479">Metal-binding</keyword>
<evidence type="ECO:0000256" key="3">
    <source>
        <dbReference type="ARBA" id="ARBA00023004"/>
    </source>
</evidence>
<name>A0A0N5C5V8_STREA</name>
<protein>
    <submittedName>
        <fullName evidence="7">Unspecific monooxygenase</fullName>
    </submittedName>
</protein>
<dbReference type="GO" id="GO:0020037">
    <property type="term" value="F:heme binding"/>
    <property type="evidence" value="ECO:0007669"/>
    <property type="project" value="InterPro"/>
</dbReference>
<evidence type="ECO:0000256" key="4">
    <source>
        <dbReference type="ARBA" id="ARBA00023033"/>
    </source>
</evidence>
<comment type="similarity">
    <text evidence="1">Belongs to the cytochrome P450 family.</text>
</comment>
<dbReference type="InterPro" id="IPR001128">
    <property type="entry name" value="Cyt_P450"/>
</dbReference>
<dbReference type="WBParaSite" id="SPAL_0001333400.1">
    <property type="protein sequence ID" value="SPAL_0001333400.1"/>
    <property type="gene ID" value="SPAL_0001333400"/>
</dbReference>
<dbReference type="SUPFAM" id="SSF48264">
    <property type="entry name" value="Cytochrome P450"/>
    <property type="match status" value="1"/>
</dbReference>
<dbReference type="InterPro" id="IPR050182">
    <property type="entry name" value="Cytochrome_P450_fam2"/>
</dbReference>
<dbReference type="InterPro" id="IPR036396">
    <property type="entry name" value="Cyt_P450_sf"/>
</dbReference>
<dbReference type="GO" id="GO:0006805">
    <property type="term" value="P:xenobiotic metabolic process"/>
    <property type="evidence" value="ECO:0007669"/>
    <property type="project" value="TreeGrafter"/>
</dbReference>
<dbReference type="PRINTS" id="PR00463">
    <property type="entry name" value="EP450I"/>
</dbReference>
<dbReference type="AlphaFoldDB" id="A0A0N5C5V8"/>
<dbReference type="PANTHER" id="PTHR24300:SF375">
    <property type="entry name" value="CYTOCHROME P450 FAMILY"/>
    <property type="match status" value="1"/>
</dbReference>
<dbReference type="Proteomes" id="UP000046392">
    <property type="component" value="Unplaced"/>
</dbReference>
<dbReference type="Pfam" id="PF00067">
    <property type="entry name" value="p450"/>
    <property type="match status" value="1"/>
</dbReference>
<keyword evidence="4" id="KW-0560">Oxidoreductase</keyword>
<organism evidence="6 7">
    <name type="scientific">Strongyloides papillosus</name>
    <name type="common">Intestinal threadworm</name>
    <dbReference type="NCBI Taxonomy" id="174720"/>
    <lineage>
        <taxon>Eukaryota</taxon>
        <taxon>Metazoa</taxon>
        <taxon>Ecdysozoa</taxon>
        <taxon>Nematoda</taxon>
        <taxon>Chromadorea</taxon>
        <taxon>Rhabditida</taxon>
        <taxon>Tylenchina</taxon>
        <taxon>Panagrolaimomorpha</taxon>
        <taxon>Strongyloidoidea</taxon>
        <taxon>Strongyloididae</taxon>
        <taxon>Strongyloides</taxon>
    </lineage>
</organism>
<dbReference type="STRING" id="174720.A0A0N5C5V8"/>
<reference evidence="7" key="1">
    <citation type="submission" date="2017-02" db="UniProtKB">
        <authorList>
            <consortium name="WormBaseParasite"/>
        </authorList>
    </citation>
    <scope>IDENTIFICATION</scope>
</reference>
<dbReference type="InterPro" id="IPR002401">
    <property type="entry name" value="Cyt_P450_E_grp-I"/>
</dbReference>
<keyword evidence="4" id="KW-0503">Monooxygenase</keyword>
<dbReference type="GO" id="GO:0006082">
    <property type="term" value="P:organic acid metabolic process"/>
    <property type="evidence" value="ECO:0007669"/>
    <property type="project" value="TreeGrafter"/>
</dbReference>
<dbReference type="Gene3D" id="1.10.630.10">
    <property type="entry name" value="Cytochrome P450"/>
    <property type="match status" value="1"/>
</dbReference>
<dbReference type="GO" id="GO:0016712">
    <property type="term" value="F:oxidoreductase activity, acting on paired donors, with incorporation or reduction of molecular oxygen, reduced flavin or flavoprotein as one donor, and incorporation of one atom of oxygen"/>
    <property type="evidence" value="ECO:0007669"/>
    <property type="project" value="TreeGrafter"/>
</dbReference>
<keyword evidence="6" id="KW-1185">Reference proteome</keyword>
<keyword evidence="5" id="KW-0349">Heme</keyword>
<evidence type="ECO:0000313" key="7">
    <source>
        <dbReference type="WBParaSite" id="SPAL_0001333400.1"/>
    </source>
</evidence>
<evidence type="ECO:0000256" key="1">
    <source>
        <dbReference type="ARBA" id="ARBA00010617"/>
    </source>
</evidence>
<dbReference type="PANTHER" id="PTHR24300">
    <property type="entry name" value="CYTOCHROME P450 508A4-RELATED"/>
    <property type="match status" value="1"/>
</dbReference>
<sequence length="245" mass="28209">MIKYQIGECKKSYNPNDEPSNFVHVVMKKIESVDSKYSYLNSDHLEGMVLDFWGDGRQTIVTTLKWFILLVMEHIDIQKKLQDEIDEVIESDILVQLSDKAKMPYMNAFTVEGQRFANVEGLSPSRRCTKDTIINGYLIPKNALTQPLFWGTNMDEKHFKDPFTFNPDRFLDSKGSLKIENEPMTVGRGKRMCAGKSLADAELFLIFTSILQKYKFTHPCGPIDFSSDSCVLIIPRPYKCKIEKR</sequence>
<comment type="cofactor">
    <cofactor evidence="5">
        <name>heme</name>
        <dbReference type="ChEBI" id="CHEBI:30413"/>
    </cofactor>
</comment>
<keyword evidence="3 5" id="KW-0408">Iron</keyword>
<feature type="binding site" description="axial binding residue" evidence="5">
    <location>
        <position position="193"/>
    </location>
    <ligand>
        <name>heme</name>
        <dbReference type="ChEBI" id="CHEBI:30413"/>
    </ligand>
    <ligandPart>
        <name>Fe</name>
        <dbReference type="ChEBI" id="CHEBI:18248"/>
    </ligandPart>
</feature>
<evidence type="ECO:0000256" key="5">
    <source>
        <dbReference type="PIRSR" id="PIRSR602401-1"/>
    </source>
</evidence>
<dbReference type="GO" id="GO:0005506">
    <property type="term" value="F:iron ion binding"/>
    <property type="evidence" value="ECO:0007669"/>
    <property type="project" value="InterPro"/>
</dbReference>
<accession>A0A0N5C5V8</accession>
<dbReference type="PRINTS" id="PR00385">
    <property type="entry name" value="P450"/>
</dbReference>
<evidence type="ECO:0000313" key="6">
    <source>
        <dbReference type="Proteomes" id="UP000046392"/>
    </source>
</evidence>
<dbReference type="GO" id="GO:0005737">
    <property type="term" value="C:cytoplasm"/>
    <property type="evidence" value="ECO:0007669"/>
    <property type="project" value="TreeGrafter"/>
</dbReference>
<proteinExistence type="inferred from homology"/>
<evidence type="ECO:0000256" key="2">
    <source>
        <dbReference type="ARBA" id="ARBA00022723"/>
    </source>
</evidence>